<proteinExistence type="predicted"/>
<protein>
    <submittedName>
        <fullName evidence="1">Uncharacterized protein</fullName>
    </submittedName>
</protein>
<reference evidence="1 2" key="1">
    <citation type="submission" date="2016-03" db="EMBL/GenBank/DDBJ databases">
        <title>Draft genome sequence of Paenibacillus antarcticus CECT 5836.</title>
        <authorList>
            <person name="Shin S.-K."/>
            <person name="Yi H."/>
        </authorList>
    </citation>
    <scope>NUCLEOTIDE SEQUENCE [LARGE SCALE GENOMIC DNA]</scope>
    <source>
        <strain evidence="1 2">CECT 5836</strain>
    </source>
</reference>
<dbReference type="EMBL" id="LVJI01000014">
    <property type="protein sequence ID" value="OAB46737.1"/>
    <property type="molecule type" value="Genomic_DNA"/>
</dbReference>
<evidence type="ECO:0000313" key="2">
    <source>
        <dbReference type="Proteomes" id="UP000077355"/>
    </source>
</evidence>
<dbReference type="OrthoDB" id="2624227at2"/>
<accession>A0A168PGH6</accession>
<gene>
    <name evidence="1" type="ORF">PBAT_08650</name>
</gene>
<dbReference type="Proteomes" id="UP000077355">
    <property type="component" value="Unassembled WGS sequence"/>
</dbReference>
<organism evidence="1 2">
    <name type="scientific">Paenibacillus antarcticus</name>
    <dbReference type="NCBI Taxonomy" id="253703"/>
    <lineage>
        <taxon>Bacteria</taxon>
        <taxon>Bacillati</taxon>
        <taxon>Bacillota</taxon>
        <taxon>Bacilli</taxon>
        <taxon>Bacillales</taxon>
        <taxon>Paenibacillaceae</taxon>
        <taxon>Paenibacillus</taxon>
    </lineage>
</organism>
<comment type="caution">
    <text evidence="1">The sequence shown here is derived from an EMBL/GenBank/DDBJ whole genome shotgun (WGS) entry which is preliminary data.</text>
</comment>
<keyword evidence="2" id="KW-1185">Reference proteome</keyword>
<dbReference type="AlphaFoldDB" id="A0A168PGH6"/>
<evidence type="ECO:0000313" key="1">
    <source>
        <dbReference type="EMBL" id="OAB46737.1"/>
    </source>
</evidence>
<sequence>MNEIMGGVFPLAKISAFTTNKNERLELEISESSSSIATCSDSKPDIVVLRAKNHYFRRKTTVFIISQAGEAPAIPTGMELAAALQILINAGFIIKNADADSCGFYYTLIRVSSSSGPIDFFKDRLGQTLTIESPAGAVSGVLIYVGTDFIQLEESTGDLVLIPLASIISVS</sequence>
<name>A0A168PGH6_9BACL</name>